<sequence length="65" mass="7081">MRAGPGLGFMKDRSSATYCTQAIQVGVSSEINAYLSIPCIAADDNDIDILGFWKKIRTNTQSLLN</sequence>
<dbReference type="InParanoid" id="A0A1X7V106"/>
<dbReference type="AlphaFoldDB" id="A0A1X7V106"/>
<name>A0A1X7V106_AMPQE</name>
<organism evidence="1">
    <name type="scientific">Amphimedon queenslandica</name>
    <name type="common">Sponge</name>
    <dbReference type="NCBI Taxonomy" id="400682"/>
    <lineage>
        <taxon>Eukaryota</taxon>
        <taxon>Metazoa</taxon>
        <taxon>Porifera</taxon>
        <taxon>Demospongiae</taxon>
        <taxon>Heteroscleromorpha</taxon>
        <taxon>Haplosclerida</taxon>
        <taxon>Niphatidae</taxon>
        <taxon>Amphimedon</taxon>
    </lineage>
</organism>
<protein>
    <submittedName>
        <fullName evidence="1">Uncharacterized protein</fullName>
    </submittedName>
</protein>
<evidence type="ECO:0000313" key="1">
    <source>
        <dbReference type="EnsemblMetazoa" id="Aqu2.1.33272_001"/>
    </source>
</evidence>
<dbReference type="EnsemblMetazoa" id="Aqu2.1.33272_001">
    <property type="protein sequence ID" value="Aqu2.1.33272_001"/>
    <property type="gene ID" value="Aqu2.1.33272"/>
</dbReference>
<reference evidence="1" key="1">
    <citation type="submission" date="2017-05" db="UniProtKB">
        <authorList>
            <consortium name="EnsemblMetazoa"/>
        </authorList>
    </citation>
    <scope>IDENTIFICATION</scope>
</reference>
<proteinExistence type="predicted"/>
<accession>A0A1X7V106</accession>